<reference evidence="4" key="2">
    <citation type="submission" date="2025-08" db="UniProtKB">
        <authorList>
            <consortium name="RefSeq"/>
        </authorList>
    </citation>
    <scope>IDENTIFICATION</scope>
    <source>
        <tissue evidence="4">Leaf</tissue>
    </source>
</reference>
<dbReference type="InterPro" id="IPR021109">
    <property type="entry name" value="Peptidase_aspartic_dom_sf"/>
</dbReference>
<dbReference type="PANTHER" id="PTHR33223">
    <property type="entry name" value="CCHC-TYPE DOMAIN-CONTAINING PROTEIN"/>
    <property type="match status" value="1"/>
</dbReference>
<feature type="region of interest" description="Disordered" evidence="1">
    <location>
        <begin position="410"/>
        <end position="429"/>
    </location>
</feature>
<accession>A0ABM0TB30</accession>
<proteinExistence type="predicted"/>
<keyword evidence="3" id="KW-1185">Reference proteome</keyword>
<feature type="region of interest" description="Disordered" evidence="1">
    <location>
        <begin position="298"/>
        <end position="327"/>
    </location>
</feature>
<dbReference type="GeneID" id="104708643"/>
<organism evidence="3 4">
    <name type="scientific">Camelina sativa</name>
    <name type="common">False flax</name>
    <name type="synonym">Myagrum sativum</name>
    <dbReference type="NCBI Taxonomy" id="90675"/>
    <lineage>
        <taxon>Eukaryota</taxon>
        <taxon>Viridiplantae</taxon>
        <taxon>Streptophyta</taxon>
        <taxon>Embryophyta</taxon>
        <taxon>Tracheophyta</taxon>
        <taxon>Spermatophyta</taxon>
        <taxon>Magnoliopsida</taxon>
        <taxon>eudicotyledons</taxon>
        <taxon>Gunneridae</taxon>
        <taxon>Pentapetalae</taxon>
        <taxon>rosids</taxon>
        <taxon>malvids</taxon>
        <taxon>Brassicales</taxon>
        <taxon>Brassicaceae</taxon>
        <taxon>Camelineae</taxon>
        <taxon>Camelina</taxon>
    </lineage>
</organism>
<dbReference type="Proteomes" id="UP000694864">
    <property type="component" value="Chromosome 1"/>
</dbReference>
<dbReference type="Pfam" id="PF03732">
    <property type="entry name" value="Retrotrans_gag"/>
    <property type="match status" value="1"/>
</dbReference>
<evidence type="ECO:0000313" key="3">
    <source>
        <dbReference type="Proteomes" id="UP000694864"/>
    </source>
</evidence>
<protein>
    <submittedName>
        <fullName evidence="4">Uncharacterized protein LOC104708643</fullName>
    </submittedName>
</protein>
<feature type="domain" description="Retrotransposon gag" evidence="2">
    <location>
        <begin position="68"/>
        <end position="160"/>
    </location>
</feature>
<name>A0ABM0TB30_CAMSA</name>
<evidence type="ECO:0000256" key="1">
    <source>
        <dbReference type="SAM" id="MobiDB-lite"/>
    </source>
</evidence>
<feature type="region of interest" description="Disordered" evidence="1">
    <location>
        <begin position="1"/>
        <end position="26"/>
    </location>
</feature>
<sequence>MDPPMQRPRQIGAGDAPNTHTQRTGIVPPAIANNNFEIKSGLITMIQSNKLCGLTKINGVSEDSFKLRLFPFSLGDKAHLWEKTLPIGAITTWDGCKKAFLAKFVSNARTARLKNEISGFAQKNNETFCEAWERFKGYQTQCPHHGFSNESLLSTLYRGVLPKIRMLLDTASNGNFLNKHVDEGWELVENLAQSDGNYNEDYDRTVKFVDSAPYEKYKKDLKIMNDKLDKILLSQQKNIHFLAEEETTVQDGENDVAELCYIQNQGGFKPSNQFKNNNLSYMSQNVANPQDQVYPPQQAQQQHNYVPKQQNQGYQGQVCPPPGFQTTQAQEPDLRTLMQQLLLNQATGQMETSKKFAEINQRKDSTYNDLNIKFESLNSKVKFLESTMASTSAPKPNQLPGKDIVTEDSEVKDGEGIQQVSTQNGAGYQEEKKLDSTLDSVHDRVTDRVHSTESVTPAKYIPPTYKPPLPFPGRFKAQKLKELMEIIEKEKVLALKEEVIIAYQEEERGPALEQYAPYPLYHNMLLEISKKRAQNQDKKDLEETKGIVIPAKLEDRGPFNLPCSLSYLHFNKCMCDLEASISVTPYYVAQKLGHTEFKPSNLHISMADGSDREVVGKLESLPVKIGKARIPIDFVVIEMDKE</sequence>
<feature type="compositionally biased region" description="Polar residues" evidence="1">
    <location>
        <begin position="303"/>
        <end position="315"/>
    </location>
</feature>
<evidence type="ECO:0000313" key="4">
    <source>
        <dbReference type="RefSeq" id="XP_010423541.1"/>
    </source>
</evidence>
<dbReference type="Gene3D" id="2.40.70.10">
    <property type="entry name" value="Acid Proteases"/>
    <property type="match status" value="1"/>
</dbReference>
<dbReference type="RefSeq" id="XP_010423541.1">
    <property type="nucleotide sequence ID" value="XM_010425239.1"/>
</dbReference>
<dbReference type="CDD" id="cd00303">
    <property type="entry name" value="retropepsin_like"/>
    <property type="match status" value="1"/>
</dbReference>
<gene>
    <name evidence="4" type="primary">LOC104708643</name>
</gene>
<dbReference type="InterPro" id="IPR005162">
    <property type="entry name" value="Retrotrans_gag_dom"/>
</dbReference>
<dbReference type="PANTHER" id="PTHR33223:SF11">
    <property type="entry name" value="ELEMENT PROTEIN, PUTATIVE-RELATED"/>
    <property type="match status" value="1"/>
</dbReference>
<reference evidence="3" key="1">
    <citation type="journal article" date="2014" name="Nat. Commun.">
        <title>The emerging biofuel crop Camelina sativa retains a highly undifferentiated hexaploid genome structure.</title>
        <authorList>
            <person name="Kagale S."/>
            <person name="Koh C."/>
            <person name="Nixon J."/>
            <person name="Bollina V."/>
            <person name="Clarke W.E."/>
            <person name="Tuteja R."/>
            <person name="Spillane C."/>
            <person name="Robinson S.J."/>
            <person name="Links M.G."/>
            <person name="Clarke C."/>
            <person name="Higgins E.E."/>
            <person name="Huebert T."/>
            <person name="Sharpe A.G."/>
            <person name="Parkin I.A."/>
        </authorList>
    </citation>
    <scope>NUCLEOTIDE SEQUENCE [LARGE SCALE GENOMIC DNA]</scope>
    <source>
        <strain evidence="3">cv. DH55</strain>
    </source>
</reference>
<evidence type="ECO:0000259" key="2">
    <source>
        <dbReference type="Pfam" id="PF03732"/>
    </source>
</evidence>